<dbReference type="Proteomes" id="UP000540506">
    <property type="component" value="Unassembled WGS sequence"/>
</dbReference>
<evidence type="ECO:0000313" key="4">
    <source>
        <dbReference type="Proteomes" id="UP000540506"/>
    </source>
</evidence>
<protein>
    <submittedName>
        <fullName evidence="3">Putative surface protein with fasciclin (FAS1) repeats</fullName>
    </submittedName>
</protein>
<name>A0A7W7QYU7_KITKI</name>
<reference evidence="3 4" key="1">
    <citation type="submission" date="2020-08" db="EMBL/GenBank/DDBJ databases">
        <title>Sequencing the genomes of 1000 actinobacteria strains.</title>
        <authorList>
            <person name="Klenk H.-P."/>
        </authorList>
    </citation>
    <scope>NUCLEOTIDE SEQUENCE [LARGE SCALE GENOMIC DNA]</scope>
    <source>
        <strain evidence="3 4">DSM 41654</strain>
    </source>
</reference>
<evidence type="ECO:0000259" key="2">
    <source>
        <dbReference type="PROSITE" id="PS50213"/>
    </source>
</evidence>
<dbReference type="SUPFAM" id="SSF82153">
    <property type="entry name" value="FAS1 domain"/>
    <property type="match status" value="1"/>
</dbReference>
<dbReference type="RefSeq" id="WP_184934529.1">
    <property type="nucleotide sequence ID" value="NZ_JACHJV010000001.1"/>
</dbReference>
<feature type="domain" description="FAS1" evidence="2">
    <location>
        <begin position="64"/>
        <end position="192"/>
    </location>
</feature>
<feature type="chain" id="PRO_5039568428" evidence="1">
    <location>
        <begin position="26"/>
        <end position="196"/>
    </location>
</feature>
<dbReference type="EMBL" id="JACHJV010000001">
    <property type="protein sequence ID" value="MBB4922338.1"/>
    <property type="molecule type" value="Genomic_DNA"/>
</dbReference>
<dbReference type="InterPro" id="IPR036378">
    <property type="entry name" value="FAS1_dom_sf"/>
</dbReference>
<accession>A0A7W7QYU7</accession>
<proteinExistence type="predicted"/>
<dbReference type="PROSITE" id="PS50213">
    <property type="entry name" value="FAS1"/>
    <property type="match status" value="1"/>
</dbReference>
<dbReference type="AlphaFoldDB" id="A0A7W7QYU7"/>
<keyword evidence="4" id="KW-1185">Reference proteome</keyword>
<evidence type="ECO:0000313" key="3">
    <source>
        <dbReference type="EMBL" id="MBB4922338.1"/>
    </source>
</evidence>
<comment type="caution">
    <text evidence="3">The sequence shown here is derived from an EMBL/GenBank/DDBJ whole genome shotgun (WGS) entry which is preliminary data.</text>
</comment>
<gene>
    <name evidence="3" type="ORF">FHR34_001331</name>
</gene>
<dbReference type="Gene3D" id="2.30.180.10">
    <property type="entry name" value="FAS1 domain"/>
    <property type="match status" value="1"/>
</dbReference>
<dbReference type="SMART" id="SM00554">
    <property type="entry name" value="FAS1"/>
    <property type="match status" value="1"/>
</dbReference>
<keyword evidence="1" id="KW-0732">Signal</keyword>
<organism evidence="3 4">
    <name type="scientific">Kitasatospora kifunensis</name>
    <name type="common">Streptomyces kifunensis</name>
    <dbReference type="NCBI Taxonomy" id="58351"/>
    <lineage>
        <taxon>Bacteria</taxon>
        <taxon>Bacillati</taxon>
        <taxon>Actinomycetota</taxon>
        <taxon>Actinomycetes</taxon>
        <taxon>Kitasatosporales</taxon>
        <taxon>Streptomycetaceae</taxon>
        <taxon>Kitasatospora</taxon>
    </lineage>
</organism>
<evidence type="ECO:0000256" key="1">
    <source>
        <dbReference type="SAM" id="SignalP"/>
    </source>
</evidence>
<sequence>MPRPTTRPALLAGLALALVPLTGCAGADAGPAGAGGPPPPEKPFGQSCAALPADGPGSLDSMSGIPVLAAIEQSKDLTTLAKLVKTAKAKDVFDSMDNVTVFAPDDAAFAKLPDDQRKALDTQQGASDLLRRLIVVRDLKKNDMTDKAYTSLQGAVLKASGTGDDYRIGGARVLCGSIRTANARLATLDQVPAFGG</sequence>
<feature type="signal peptide" evidence="1">
    <location>
        <begin position="1"/>
        <end position="25"/>
    </location>
</feature>
<dbReference type="Pfam" id="PF02469">
    <property type="entry name" value="Fasciclin"/>
    <property type="match status" value="1"/>
</dbReference>
<dbReference type="InterPro" id="IPR000782">
    <property type="entry name" value="FAS1_domain"/>
</dbReference>